<gene>
    <name evidence="4" type="ORF">Bca52824_001780</name>
</gene>
<proteinExistence type="predicted"/>
<feature type="compositionally biased region" description="Basic and acidic residues" evidence="2">
    <location>
        <begin position="66"/>
        <end position="75"/>
    </location>
</feature>
<sequence>MAGLCVFFKKVLKRLKKMLKQSNSESFSSSSVSEIELEVKEGGSKYELRKSKSVLSSYESDSCADADSKIHRSSDSKSPMVKKANGANKNSKGHECPICFKVFKSDQTLGGHKRSHYFESQEHIIKPKAAGDF</sequence>
<dbReference type="OrthoDB" id="9451254at2759"/>
<dbReference type="Proteomes" id="UP000886595">
    <property type="component" value="Unassembled WGS sequence"/>
</dbReference>
<evidence type="ECO:0000256" key="1">
    <source>
        <dbReference type="PROSITE-ProRule" id="PRU00042"/>
    </source>
</evidence>
<dbReference type="EMBL" id="JAAMPC010000001">
    <property type="protein sequence ID" value="KAG2330600.1"/>
    <property type="molecule type" value="Genomic_DNA"/>
</dbReference>
<dbReference type="PANTHER" id="PTHR46869">
    <property type="entry name" value="C2H2-LIKE ZINC FINGER PROTEIN"/>
    <property type="match status" value="1"/>
</dbReference>
<accession>A0A8X7WKU4</accession>
<protein>
    <recommendedName>
        <fullName evidence="3">C2H2-type domain-containing protein</fullName>
    </recommendedName>
</protein>
<dbReference type="PROSITE" id="PS50157">
    <property type="entry name" value="ZINC_FINGER_C2H2_2"/>
    <property type="match status" value="1"/>
</dbReference>
<dbReference type="PROSITE" id="PS00028">
    <property type="entry name" value="ZINC_FINGER_C2H2_1"/>
    <property type="match status" value="1"/>
</dbReference>
<organism evidence="4 5">
    <name type="scientific">Brassica carinata</name>
    <name type="common">Ethiopian mustard</name>
    <name type="synonym">Abyssinian cabbage</name>
    <dbReference type="NCBI Taxonomy" id="52824"/>
    <lineage>
        <taxon>Eukaryota</taxon>
        <taxon>Viridiplantae</taxon>
        <taxon>Streptophyta</taxon>
        <taxon>Embryophyta</taxon>
        <taxon>Tracheophyta</taxon>
        <taxon>Spermatophyta</taxon>
        <taxon>Magnoliopsida</taxon>
        <taxon>eudicotyledons</taxon>
        <taxon>Gunneridae</taxon>
        <taxon>Pentapetalae</taxon>
        <taxon>rosids</taxon>
        <taxon>malvids</taxon>
        <taxon>Brassicales</taxon>
        <taxon>Brassicaceae</taxon>
        <taxon>Brassiceae</taxon>
        <taxon>Brassica</taxon>
    </lineage>
</organism>
<keyword evidence="5" id="KW-1185">Reference proteome</keyword>
<keyword evidence="1" id="KW-0862">Zinc</keyword>
<reference evidence="4 5" key="1">
    <citation type="submission" date="2020-02" db="EMBL/GenBank/DDBJ databases">
        <authorList>
            <person name="Ma Q."/>
            <person name="Huang Y."/>
            <person name="Song X."/>
            <person name="Pei D."/>
        </authorList>
    </citation>
    <scope>NUCLEOTIDE SEQUENCE [LARGE SCALE GENOMIC DNA]</scope>
    <source>
        <strain evidence="4">Sxm20200214</strain>
        <tissue evidence="4">Leaf</tissue>
    </source>
</reference>
<dbReference type="AlphaFoldDB" id="A0A8X7WKU4"/>
<evidence type="ECO:0000313" key="5">
    <source>
        <dbReference type="Proteomes" id="UP000886595"/>
    </source>
</evidence>
<dbReference type="InterPro" id="IPR013087">
    <property type="entry name" value="Znf_C2H2_type"/>
</dbReference>
<dbReference type="PANTHER" id="PTHR46869:SF17">
    <property type="entry name" value="C2H2-TYPE DOMAIN-CONTAINING PROTEIN"/>
    <property type="match status" value="1"/>
</dbReference>
<evidence type="ECO:0000259" key="3">
    <source>
        <dbReference type="PROSITE" id="PS50157"/>
    </source>
</evidence>
<dbReference type="SUPFAM" id="SSF57667">
    <property type="entry name" value="beta-beta-alpha zinc fingers"/>
    <property type="match status" value="1"/>
</dbReference>
<keyword evidence="1" id="KW-0863">Zinc-finger</keyword>
<feature type="domain" description="C2H2-type" evidence="3">
    <location>
        <begin position="94"/>
        <end position="121"/>
    </location>
</feature>
<name>A0A8X7WKU4_BRACI</name>
<keyword evidence="1" id="KW-0479">Metal-binding</keyword>
<evidence type="ECO:0000313" key="4">
    <source>
        <dbReference type="EMBL" id="KAG2330600.1"/>
    </source>
</evidence>
<feature type="region of interest" description="Disordered" evidence="2">
    <location>
        <begin position="62"/>
        <end position="91"/>
    </location>
</feature>
<dbReference type="InterPro" id="IPR036236">
    <property type="entry name" value="Znf_C2H2_sf"/>
</dbReference>
<dbReference type="Pfam" id="PF13912">
    <property type="entry name" value="zf-C2H2_6"/>
    <property type="match status" value="1"/>
</dbReference>
<dbReference type="GO" id="GO:0008270">
    <property type="term" value="F:zinc ion binding"/>
    <property type="evidence" value="ECO:0007669"/>
    <property type="project" value="UniProtKB-KW"/>
</dbReference>
<comment type="caution">
    <text evidence="4">The sequence shown here is derived from an EMBL/GenBank/DDBJ whole genome shotgun (WGS) entry which is preliminary data.</text>
</comment>
<evidence type="ECO:0000256" key="2">
    <source>
        <dbReference type="SAM" id="MobiDB-lite"/>
    </source>
</evidence>